<dbReference type="SMART" id="SM00155">
    <property type="entry name" value="PLDc"/>
    <property type="match status" value="2"/>
</dbReference>
<gene>
    <name evidence="10" type="ORF">CGZ90_01840</name>
</gene>
<keyword evidence="6" id="KW-0443">Lipid metabolism</keyword>
<dbReference type="Proteomes" id="UP000215059">
    <property type="component" value="Unassembled WGS sequence"/>
</dbReference>
<comment type="caution">
    <text evidence="10">The sequence shown here is derived from an EMBL/GenBank/DDBJ whole genome shotgun (WGS) entry which is preliminary data.</text>
</comment>
<dbReference type="EC" id="3.1.4.4" evidence="3"/>
<evidence type="ECO:0000256" key="4">
    <source>
        <dbReference type="ARBA" id="ARBA00022801"/>
    </source>
</evidence>
<dbReference type="SUPFAM" id="SSF74853">
    <property type="entry name" value="Lamin A/C globular tail domain"/>
    <property type="match status" value="1"/>
</dbReference>
<dbReference type="Pfam" id="PF00932">
    <property type="entry name" value="LTD"/>
    <property type="match status" value="1"/>
</dbReference>
<evidence type="ECO:0000259" key="8">
    <source>
        <dbReference type="PROSITE" id="PS50035"/>
    </source>
</evidence>
<dbReference type="EMBL" id="NOII01000001">
    <property type="protein sequence ID" value="OYD58668.1"/>
    <property type="molecule type" value="Genomic_DNA"/>
</dbReference>
<reference evidence="10 11" key="1">
    <citation type="submission" date="2017-07" db="EMBL/GenBank/DDBJ databases">
        <title>Fictibacillus sp. nov. GDSW-R2A3 Genome sequencing and assembly.</title>
        <authorList>
            <person name="Mayilraj S."/>
        </authorList>
    </citation>
    <scope>NUCLEOTIDE SEQUENCE [LARGE SCALE GENOMIC DNA]</scope>
    <source>
        <strain evidence="10 11">GDSW-R2A3</strain>
    </source>
</reference>
<evidence type="ECO:0000256" key="2">
    <source>
        <dbReference type="ARBA" id="ARBA00008664"/>
    </source>
</evidence>
<dbReference type="PANTHER" id="PTHR43856:SF1">
    <property type="entry name" value="MITOCHONDRIAL CARDIOLIPIN HYDROLASE"/>
    <property type="match status" value="1"/>
</dbReference>
<dbReference type="InterPro" id="IPR036415">
    <property type="entry name" value="Lamin_tail_dom_sf"/>
</dbReference>
<dbReference type="Gene3D" id="2.60.40.1260">
    <property type="entry name" value="Lamin Tail domain"/>
    <property type="match status" value="1"/>
</dbReference>
<dbReference type="GO" id="GO:0016891">
    <property type="term" value="F:RNA endonuclease activity producing 5'-phosphomonoesters, hydrolytic mechanism"/>
    <property type="evidence" value="ECO:0007669"/>
    <property type="project" value="TreeGrafter"/>
</dbReference>
<dbReference type="PANTHER" id="PTHR43856">
    <property type="entry name" value="CARDIOLIPIN HYDROLASE"/>
    <property type="match status" value="1"/>
</dbReference>
<evidence type="ECO:0000313" key="10">
    <source>
        <dbReference type="EMBL" id="OYD58668.1"/>
    </source>
</evidence>
<dbReference type="InterPro" id="IPR051406">
    <property type="entry name" value="PLD_domain"/>
</dbReference>
<dbReference type="PROSITE" id="PS50035">
    <property type="entry name" value="PLD"/>
    <property type="match status" value="2"/>
</dbReference>
<evidence type="ECO:0000256" key="1">
    <source>
        <dbReference type="ARBA" id="ARBA00000798"/>
    </source>
</evidence>
<organism evidence="10 11">
    <name type="scientific">Fictibacillus aquaticus</name>
    <dbReference type="NCBI Taxonomy" id="2021314"/>
    <lineage>
        <taxon>Bacteria</taxon>
        <taxon>Bacillati</taxon>
        <taxon>Bacillota</taxon>
        <taxon>Bacilli</taxon>
        <taxon>Bacillales</taxon>
        <taxon>Fictibacillaceae</taxon>
        <taxon>Fictibacillus</taxon>
    </lineage>
</organism>
<dbReference type="OrthoDB" id="155099at2"/>
<feature type="chain" id="PRO_5011258203" description="phospholipase D" evidence="7">
    <location>
        <begin position="29"/>
        <end position="646"/>
    </location>
</feature>
<dbReference type="PROSITE" id="PS51841">
    <property type="entry name" value="LTD"/>
    <property type="match status" value="1"/>
</dbReference>
<feature type="domain" description="LTD" evidence="9">
    <location>
        <begin position="20"/>
        <end position="141"/>
    </location>
</feature>
<dbReference type="RefSeq" id="WP_094250629.1">
    <property type="nucleotide sequence ID" value="NZ_JBHLXL010000001.1"/>
</dbReference>
<dbReference type="InterPro" id="IPR001736">
    <property type="entry name" value="PLipase_D/transphosphatidylase"/>
</dbReference>
<protein>
    <recommendedName>
        <fullName evidence="3">phospholipase D</fullName>
        <ecNumber evidence="3">3.1.4.4</ecNumber>
    </recommendedName>
</protein>
<evidence type="ECO:0000256" key="3">
    <source>
        <dbReference type="ARBA" id="ARBA00012027"/>
    </source>
</evidence>
<dbReference type="Gene3D" id="3.30.870.10">
    <property type="entry name" value="Endonuclease Chain A"/>
    <property type="match status" value="2"/>
</dbReference>
<feature type="signal peptide" evidence="7">
    <location>
        <begin position="1"/>
        <end position="28"/>
    </location>
</feature>
<comment type="catalytic activity">
    <reaction evidence="1">
        <text>a 1,2-diacyl-sn-glycero-3-phosphocholine + H2O = a 1,2-diacyl-sn-glycero-3-phosphate + choline + H(+)</text>
        <dbReference type="Rhea" id="RHEA:14445"/>
        <dbReference type="ChEBI" id="CHEBI:15354"/>
        <dbReference type="ChEBI" id="CHEBI:15377"/>
        <dbReference type="ChEBI" id="CHEBI:15378"/>
        <dbReference type="ChEBI" id="CHEBI:57643"/>
        <dbReference type="ChEBI" id="CHEBI:58608"/>
        <dbReference type="EC" id="3.1.4.4"/>
    </reaction>
</comment>
<evidence type="ECO:0000256" key="7">
    <source>
        <dbReference type="SAM" id="SignalP"/>
    </source>
</evidence>
<feature type="domain" description="PLD phosphodiesterase" evidence="8">
    <location>
        <begin position="369"/>
        <end position="396"/>
    </location>
</feature>
<keyword evidence="7" id="KW-0732">Signal</keyword>
<keyword evidence="5" id="KW-0442">Lipid degradation</keyword>
<dbReference type="GO" id="GO:0016042">
    <property type="term" value="P:lipid catabolic process"/>
    <property type="evidence" value="ECO:0007669"/>
    <property type="project" value="UniProtKB-KW"/>
</dbReference>
<proteinExistence type="inferred from homology"/>
<dbReference type="GO" id="GO:0006793">
    <property type="term" value="P:phosphorus metabolic process"/>
    <property type="evidence" value="ECO:0007669"/>
    <property type="project" value="UniProtKB-ARBA"/>
</dbReference>
<keyword evidence="11" id="KW-1185">Reference proteome</keyword>
<evidence type="ECO:0000313" key="11">
    <source>
        <dbReference type="Proteomes" id="UP000215059"/>
    </source>
</evidence>
<dbReference type="GO" id="GO:0004630">
    <property type="term" value="F:phospholipase D activity"/>
    <property type="evidence" value="ECO:0007669"/>
    <property type="project" value="UniProtKB-EC"/>
</dbReference>
<dbReference type="SUPFAM" id="SSF56024">
    <property type="entry name" value="Phospholipase D/nuclease"/>
    <property type="match status" value="2"/>
</dbReference>
<dbReference type="InterPro" id="IPR025202">
    <property type="entry name" value="PLD-like_dom"/>
</dbReference>
<evidence type="ECO:0000259" key="9">
    <source>
        <dbReference type="PROSITE" id="PS51841"/>
    </source>
</evidence>
<evidence type="ECO:0000256" key="5">
    <source>
        <dbReference type="ARBA" id="ARBA00022963"/>
    </source>
</evidence>
<comment type="similarity">
    <text evidence="2">Belongs to the phospholipase D family.</text>
</comment>
<dbReference type="AlphaFoldDB" id="A0A235FBF4"/>
<accession>A0A235FBF4</accession>
<keyword evidence="4" id="KW-0378">Hydrolase</keyword>
<evidence type="ECO:0000256" key="6">
    <source>
        <dbReference type="ARBA" id="ARBA00023098"/>
    </source>
</evidence>
<dbReference type="InterPro" id="IPR001322">
    <property type="entry name" value="Lamin_tail_dom"/>
</dbReference>
<name>A0A235FBF4_9BACL</name>
<sequence>MKWKNVLSVCLTAAVLIPGSVSAPEAQAAGNGPVISEVAWMGTTADANDEWIELYNPTNAPVDLTGWKLASADGTPSINLSGTIGAGKTFLLERTDDNTVTGVKADQIYTGALSNTAESLTLTNTSNSAVDTIDKWHAGDAASRAAMVRKDITLAGTDPFAWKTSSTAYDTGFGSPGSMEMTSNGQAEQLNQVNNNEGAINIYFNKSALEQYASPGNEANYHINLENRLINRINAATATIDMATYEINLPNVVKALMDKAASGVKVRILADAKPPSDPEHDERYELMRMYLEKLIRGNDGQLNTSDDAEIFSDSAMFAVENDTKRSEQGLPVQGYNDFVSKTVTIGSTSQTGHFMVDGELKAANSYYSPDDQMHNKFLIIDGKWVFTGSWNFTTSGLYGTDENRSAGILDGNTNHSVEVHSPELAAIYKTEFEEMWGSGTNVPDPGVSNFGSRKTDNTPHTLTIGGRTVEIYFSPGDNAVPKMVQTVTNEAQNNAYFSIFAWSDQELVDALKMKWEGSPADMQGTLTGFDLKGVFESSYWNMWWSASVDMTGRTATQTSINNPNTRWKNPAPVYSDKEVRKHHHKYMIIDADTSSDPTVITGSTNWSTNGNDVNDENSLWIHDAAITNQFKQEFLARFQQAGGTVQ</sequence>
<dbReference type="Pfam" id="PF13091">
    <property type="entry name" value="PLDc_2"/>
    <property type="match status" value="2"/>
</dbReference>
<feature type="domain" description="PLD phosphodiesterase" evidence="8">
    <location>
        <begin position="578"/>
        <end position="610"/>
    </location>
</feature>